<keyword evidence="4" id="KW-0662">Pyridine nucleotide biosynthesis</keyword>
<reference evidence="7" key="1">
    <citation type="submission" date="2017-09" db="EMBL/GenBank/DDBJ databases">
        <title>Depth-based differentiation of microbial function through sediment-hosted aquifers and enrichment of novel symbionts in the deep terrestrial subsurface.</title>
        <authorList>
            <person name="Probst A.J."/>
            <person name="Ladd B."/>
            <person name="Jarett J.K."/>
            <person name="Geller-Mcgrath D.E."/>
            <person name="Sieber C.M.K."/>
            <person name="Emerson J.B."/>
            <person name="Anantharaman K."/>
            <person name="Thomas B.C."/>
            <person name="Malmstrom R."/>
            <person name="Stieglmeier M."/>
            <person name="Klingl A."/>
            <person name="Woyke T."/>
            <person name="Ryan C.M."/>
            <person name="Banfield J.F."/>
        </authorList>
    </citation>
    <scope>NUCLEOTIDE SEQUENCE [LARGE SCALE GENOMIC DNA]</scope>
</reference>
<gene>
    <name evidence="6" type="ORF">COT54_02555</name>
</gene>
<dbReference type="GO" id="GO:0000309">
    <property type="term" value="F:nicotinamide-nucleotide adenylyltransferase activity"/>
    <property type="evidence" value="ECO:0007669"/>
    <property type="project" value="UniProtKB-UniRule"/>
</dbReference>
<dbReference type="EC" id="2.7.7.1" evidence="4"/>
<evidence type="ECO:0000313" key="7">
    <source>
        <dbReference type="Proteomes" id="UP000229574"/>
    </source>
</evidence>
<keyword evidence="2 4" id="KW-0808">Transferase</keyword>
<comment type="similarity">
    <text evidence="1 4">Belongs to the archaeal NMN adenylyltransferase family.</text>
</comment>
<comment type="subcellular location">
    <subcellularLocation>
        <location evidence="4">Cytoplasm</location>
    </subcellularLocation>
</comment>
<dbReference type="InterPro" id="IPR006418">
    <property type="entry name" value="NMN_Atrans_arc"/>
</dbReference>
<name>A0A2H0WYT5_9BACT</name>
<comment type="catalytic activity">
    <reaction evidence="4">
        <text>beta-nicotinamide D-ribonucleotide + ATP + H(+) = diphosphate + NAD(+)</text>
        <dbReference type="Rhea" id="RHEA:21360"/>
        <dbReference type="ChEBI" id="CHEBI:14649"/>
        <dbReference type="ChEBI" id="CHEBI:15378"/>
        <dbReference type="ChEBI" id="CHEBI:30616"/>
        <dbReference type="ChEBI" id="CHEBI:33019"/>
        <dbReference type="ChEBI" id="CHEBI:57540"/>
        <dbReference type="EC" id="2.7.7.1"/>
    </reaction>
</comment>
<evidence type="ECO:0000259" key="5">
    <source>
        <dbReference type="Pfam" id="PF01467"/>
    </source>
</evidence>
<dbReference type="HAMAP" id="MF_00243">
    <property type="entry name" value="NMN_adenylyltr"/>
    <property type="match status" value="1"/>
</dbReference>
<keyword evidence="4" id="KW-0547">Nucleotide-binding</keyword>
<keyword evidence="4" id="KW-0067">ATP-binding</keyword>
<evidence type="ECO:0000256" key="4">
    <source>
        <dbReference type="HAMAP-Rule" id="MF_00243"/>
    </source>
</evidence>
<dbReference type="Gene3D" id="3.40.50.620">
    <property type="entry name" value="HUPs"/>
    <property type="match status" value="1"/>
</dbReference>
<proteinExistence type="inferred from homology"/>
<organism evidence="6 7">
    <name type="scientific">Candidatus Collierbacteria bacterium CG09_land_8_20_14_0_10_46_12</name>
    <dbReference type="NCBI Taxonomy" id="1974533"/>
    <lineage>
        <taxon>Bacteria</taxon>
        <taxon>Candidatus Collieribacteriota</taxon>
    </lineage>
</organism>
<dbReference type="InterPro" id="IPR014729">
    <property type="entry name" value="Rossmann-like_a/b/a_fold"/>
</dbReference>
<dbReference type="Pfam" id="PF01467">
    <property type="entry name" value="CTP_transf_like"/>
    <property type="match status" value="1"/>
</dbReference>
<dbReference type="SUPFAM" id="SSF52374">
    <property type="entry name" value="Nucleotidylyl transferase"/>
    <property type="match status" value="1"/>
</dbReference>
<accession>A0A2H0WYT5</accession>
<evidence type="ECO:0000256" key="3">
    <source>
        <dbReference type="ARBA" id="ARBA00022695"/>
    </source>
</evidence>
<keyword evidence="4" id="KW-0963">Cytoplasm</keyword>
<dbReference type="AlphaFoldDB" id="A0A2H0WYT5"/>
<dbReference type="PANTHER" id="PTHR21342">
    <property type="entry name" value="PHOSPHOPANTETHEINE ADENYLYLTRANSFERASE"/>
    <property type="match status" value="1"/>
</dbReference>
<comment type="caution">
    <text evidence="6">The sequence shown here is derived from an EMBL/GenBank/DDBJ whole genome shotgun (WGS) entry which is preliminary data.</text>
</comment>
<dbReference type="UniPathway" id="UPA00253">
    <property type="reaction ID" value="UER00600"/>
</dbReference>
<sequence length="165" mass="18944">MIIYSGMKQYKVALFIGRFQPFHKGHLYSLKKCFELADQVIVGIGSSQESGTENNPWDFETRKAMIESLDLQGDSLKVVALPDYPDDEVWLKEVKERVGNFNVVVSNNEWVLSIMQKAGYKTVETGLFNREELEGVKIRVLMRAGDMNWKLRVPKEVAELIMPEE</sequence>
<dbReference type="Proteomes" id="UP000229574">
    <property type="component" value="Unassembled WGS sequence"/>
</dbReference>
<dbReference type="GO" id="GO:0005737">
    <property type="term" value="C:cytoplasm"/>
    <property type="evidence" value="ECO:0007669"/>
    <property type="project" value="UniProtKB-SubCell"/>
</dbReference>
<comment type="pathway">
    <text evidence="4">Cofactor biosynthesis; NAD(+) biosynthesis; NAD(+) from nicotinamide D-ribonucleotide: step 1/1.</text>
</comment>
<keyword evidence="4" id="KW-0520">NAD</keyword>
<evidence type="ECO:0000256" key="2">
    <source>
        <dbReference type="ARBA" id="ARBA00022679"/>
    </source>
</evidence>
<dbReference type="EMBL" id="PEYY01000100">
    <property type="protein sequence ID" value="PIS17830.1"/>
    <property type="molecule type" value="Genomic_DNA"/>
</dbReference>
<dbReference type="NCBIfam" id="TIGR00125">
    <property type="entry name" value="cyt_tran_rel"/>
    <property type="match status" value="1"/>
</dbReference>
<dbReference type="GO" id="GO:0009435">
    <property type="term" value="P:NAD+ biosynthetic process"/>
    <property type="evidence" value="ECO:0007669"/>
    <property type="project" value="UniProtKB-UniRule"/>
</dbReference>
<keyword evidence="3 4" id="KW-0548">Nucleotidyltransferase</keyword>
<evidence type="ECO:0000313" key="6">
    <source>
        <dbReference type="EMBL" id="PIS17830.1"/>
    </source>
</evidence>
<dbReference type="PANTHER" id="PTHR21342:SF0">
    <property type="entry name" value="BIFUNCTIONAL NMN ADENYLYLTRANSFERASE_NUDIX HYDROLASE"/>
    <property type="match status" value="1"/>
</dbReference>
<protein>
    <recommendedName>
        <fullName evidence="4">Nicotinamide-nucleotide adenylyltransferase</fullName>
        <ecNumber evidence="4">2.7.7.1</ecNumber>
    </recommendedName>
    <alternativeName>
        <fullName evidence="4">NAD(+) diphosphorylase</fullName>
    </alternativeName>
    <alternativeName>
        <fullName evidence="4">NAD(+) pyrophosphorylase</fullName>
    </alternativeName>
    <alternativeName>
        <fullName evidence="4">NMN adenylyltransferase</fullName>
    </alternativeName>
</protein>
<dbReference type="GO" id="GO:0005524">
    <property type="term" value="F:ATP binding"/>
    <property type="evidence" value="ECO:0007669"/>
    <property type="project" value="UniProtKB-KW"/>
</dbReference>
<dbReference type="InterPro" id="IPR004821">
    <property type="entry name" value="Cyt_trans-like"/>
</dbReference>
<evidence type="ECO:0000256" key="1">
    <source>
        <dbReference type="ARBA" id="ARBA00010124"/>
    </source>
</evidence>
<feature type="domain" description="Cytidyltransferase-like" evidence="5">
    <location>
        <begin position="14"/>
        <end position="79"/>
    </location>
</feature>